<feature type="domain" description="Alanyl-transfer RNA synthetases family profile" evidence="10">
    <location>
        <begin position="35"/>
        <end position="253"/>
    </location>
</feature>
<dbReference type="Pfam" id="PF07973">
    <property type="entry name" value="tRNA_SAD"/>
    <property type="match status" value="1"/>
</dbReference>
<keyword evidence="9" id="KW-0030">Aminoacyl-tRNA synthetase</keyword>
<name>A0AAV4MUN8_CAEEX</name>
<keyword evidence="3" id="KW-0820">tRNA-binding</keyword>
<keyword evidence="4 11" id="KW-0436">Ligase</keyword>
<accession>A0AAV4MUN8</accession>
<dbReference type="InterPro" id="IPR012947">
    <property type="entry name" value="tRNA_SAD"/>
</dbReference>
<evidence type="ECO:0000256" key="6">
    <source>
        <dbReference type="ARBA" id="ARBA00022840"/>
    </source>
</evidence>
<evidence type="ECO:0000259" key="10">
    <source>
        <dbReference type="PROSITE" id="PS50860"/>
    </source>
</evidence>
<comment type="caution">
    <text evidence="11">The sequence shown here is derived from an EMBL/GenBank/DDBJ whole genome shotgun (WGS) entry which is preliminary data.</text>
</comment>
<proteinExistence type="inferred from homology"/>
<dbReference type="PROSITE" id="PS50860">
    <property type="entry name" value="AA_TRNA_LIGASE_II_ALA"/>
    <property type="match status" value="1"/>
</dbReference>
<dbReference type="InterPro" id="IPR018164">
    <property type="entry name" value="Ala-tRNA-synth_IIc_N"/>
</dbReference>
<dbReference type="Proteomes" id="UP001054945">
    <property type="component" value="Unassembled WGS sequence"/>
</dbReference>
<dbReference type="GO" id="GO:0005739">
    <property type="term" value="C:mitochondrion"/>
    <property type="evidence" value="ECO:0007669"/>
    <property type="project" value="TreeGrafter"/>
</dbReference>
<evidence type="ECO:0000256" key="2">
    <source>
        <dbReference type="ARBA" id="ARBA00013168"/>
    </source>
</evidence>
<dbReference type="GO" id="GO:0004813">
    <property type="term" value="F:alanine-tRNA ligase activity"/>
    <property type="evidence" value="ECO:0007669"/>
    <property type="project" value="UniProtKB-EC"/>
</dbReference>
<dbReference type="InterPro" id="IPR018165">
    <property type="entry name" value="Ala-tRNA-synth_IIc_core"/>
</dbReference>
<evidence type="ECO:0000256" key="4">
    <source>
        <dbReference type="ARBA" id="ARBA00022598"/>
    </source>
</evidence>
<keyword evidence="7" id="KW-0694">RNA-binding</keyword>
<dbReference type="GO" id="GO:0005524">
    <property type="term" value="F:ATP binding"/>
    <property type="evidence" value="ECO:0007669"/>
    <property type="project" value="UniProtKB-KW"/>
</dbReference>
<dbReference type="GO" id="GO:0000049">
    <property type="term" value="F:tRNA binding"/>
    <property type="evidence" value="ECO:0007669"/>
    <property type="project" value="UniProtKB-KW"/>
</dbReference>
<evidence type="ECO:0000256" key="8">
    <source>
        <dbReference type="ARBA" id="ARBA00022917"/>
    </source>
</evidence>
<organism evidence="11 12">
    <name type="scientific">Caerostris extrusa</name>
    <name type="common">Bark spider</name>
    <name type="synonym">Caerostris bankana</name>
    <dbReference type="NCBI Taxonomy" id="172846"/>
    <lineage>
        <taxon>Eukaryota</taxon>
        <taxon>Metazoa</taxon>
        <taxon>Ecdysozoa</taxon>
        <taxon>Arthropoda</taxon>
        <taxon>Chelicerata</taxon>
        <taxon>Arachnida</taxon>
        <taxon>Araneae</taxon>
        <taxon>Araneomorphae</taxon>
        <taxon>Entelegynae</taxon>
        <taxon>Araneoidea</taxon>
        <taxon>Araneidae</taxon>
        <taxon>Caerostris</taxon>
    </lineage>
</organism>
<reference evidence="11 12" key="1">
    <citation type="submission" date="2021-06" db="EMBL/GenBank/DDBJ databases">
        <title>Caerostris extrusa draft genome.</title>
        <authorList>
            <person name="Kono N."/>
            <person name="Arakawa K."/>
        </authorList>
    </citation>
    <scope>NUCLEOTIDE SEQUENCE [LARGE SCALE GENOMIC DNA]</scope>
</reference>
<comment type="similarity">
    <text evidence="1">Belongs to the class-II aminoacyl-tRNA synthetase family.</text>
</comment>
<evidence type="ECO:0000256" key="3">
    <source>
        <dbReference type="ARBA" id="ARBA00022555"/>
    </source>
</evidence>
<evidence type="ECO:0000256" key="7">
    <source>
        <dbReference type="ARBA" id="ARBA00022884"/>
    </source>
</evidence>
<evidence type="ECO:0000256" key="5">
    <source>
        <dbReference type="ARBA" id="ARBA00022741"/>
    </source>
</evidence>
<protein>
    <recommendedName>
        <fullName evidence="2">alanine--tRNA ligase</fullName>
        <ecNumber evidence="2">6.1.1.7</ecNumber>
    </recommendedName>
</protein>
<keyword evidence="8" id="KW-0648">Protein biosynthesis</keyword>
<keyword evidence="5" id="KW-0547">Nucleotide-binding</keyword>
<dbReference type="Pfam" id="PF01411">
    <property type="entry name" value="tRNA-synt_2c"/>
    <property type="match status" value="1"/>
</dbReference>
<dbReference type="Gene3D" id="3.30.980.10">
    <property type="entry name" value="Threonyl-trna Synthetase, Chain A, domain 2"/>
    <property type="match status" value="1"/>
</dbReference>
<sequence>MNLDDSGNIIKIHKIDPKVIQDLQMKNVLPTNDVFKYDYYNKAGVKQISAKVIAVIRDGQIVDSVERGLNCQLVLDKTNFYAEGDDQAGDEGILSCKKKEMLQVAILLTYQLMKSIGLACSRNHTALHILSAVLKNNLSYFFPLSANVGPKELSLNFTTKGNITDGQLKIIEKNVQDYINAKLDVTQYQMPLETLKDMPPCKTALIKEFAHLVPVVEIGKSNEQGLLKSVEPCCGTHVKSTEEVGSFIIISQNTKDKEKVIRAVTGKQALIVGKDGQNYDRQLTELEKYVTACLEKPQVDVLELWDCLKEIKEAKVYHETELPLMLFREHQEKLSELREKLAKATNSFVQNGFKEVKQEMTDVLKKFSKENFIVHHLSSVGDGRRIINYAIDHSGEKPALYFVKDGYKSIICSCSVPKSFVDSSFSALLWINPVASVLEGRARTSNKDQELYYSVVSKRTHKVEQAIDIAKRIYRISF</sequence>
<dbReference type="SUPFAM" id="SSF55186">
    <property type="entry name" value="ThrRS/AlaRS common domain"/>
    <property type="match status" value="1"/>
</dbReference>
<evidence type="ECO:0000313" key="12">
    <source>
        <dbReference type="Proteomes" id="UP001054945"/>
    </source>
</evidence>
<dbReference type="EMBL" id="BPLR01020189">
    <property type="protein sequence ID" value="GIX75711.1"/>
    <property type="molecule type" value="Genomic_DNA"/>
</dbReference>
<evidence type="ECO:0000256" key="9">
    <source>
        <dbReference type="ARBA" id="ARBA00023146"/>
    </source>
</evidence>
<evidence type="ECO:0000313" key="11">
    <source>
        <dbReference type="EMBL" id="GIX75711.1"/>
    </source>
</evidence>
<dbReference type="Gene3D" id="2.40.30.130">
    <property type="match status" value="1"/>
</dbReference>
<keyword evidence="6" id="KW-0067">ATP-binding</keyword>
<dbReference type="SMART" id="SM00863">
    <property type="entry name" value="tRNA_SAD"/>
    <property type="match status" value="1"/>
</dbReference>
<dbReference type="PANTHER" id="PTHR11777">
    <property type="entry name" value="ALANYL-TRNA SYNTHETASE"/>
    <property type="match status" value="1"/>
</dbReference>
<dbReference type="FunFam" id="3.30.980.10:FF:000004">
    <property type="entry name" value="Alanine--tRNA ligase, cytoplasmic"/>
    <property type="match status" value="1"/>
</dbReference>
<dbReference type="GO" id="GO:0002161">
    <property type="term" value="F:aminoacyl-tRNA deacylase activity"/>
    <property type="evidence" value="ECO:0007669"/>
    <property type="project" value="TreeGrafter"/>
</dbReference>
<keyword evidence="12" id="KW-1185">Reference proteome</keyword>
<dbReference type="InterPro" id="IPR018163">
    <property type="entry name" value="Thr/Ala-tRNA-synth_IIc_edit"/>
</dbReference>
<dbReference type="EC" id="6.1.1.7" evidence="2"/>
<dbReference type="PANTHER" id="PTHR11777:SF9">
    <property type="entry name" value="ALANINE--TRNA LIGASE, CYTOPLASMIC"/>
    <property type="match status" value="1"/>
</dbReference>
<dbReference type="InterPro" id="IPR050058">
    <property type="entry name" value="Ala-tRNA_ligase"/>
</dbReference>
<dbReference type="GO" id="GO:0006419">
    <property type="term" value="P:alanyl-tRNA aminoacylation"/>
    <property type="evidence" value="ECO:0007669"/>
    <property type="project" value="InterPro"/>
</dbReference>
<dbReference type="AlphaFoldDB" id="A0AAV4MUN8"/>
<evidence type="ECO:0000256" key="1">
    <source>
        <dbReference type="ARBA" id="ARBA00008226"/>
    </source>
</evidence>
<gene>
    <name evidence="11" type="primary">alaS</name>
    <name evidence="11" type="ORF">CEXT_224001</name>
</gene>